<comment type="caution">
    <text evidence="5">The sequence shown here is derived from an EMBL/GenBank/DDBJ whole genome shotgun (WGS) entry which is preliminary data.</text>
</comment>
<dbReference type="FunFam" id="3.40.50.2000:FF:000056">
    <property type="entry name" value="Glycosyltransferase"/>
    <property type="match status" value="1"/>
</dbReference>
<comment type="similarity">
    <text evidence="1 3">Belongs to the UDP-glycosyltransferase family.</text>
</comment>
<dbReference type="Gene3D" id="3.40.50.2000">
    <property type="entry name" value="Glycogen Phosphorylase B"/>
    <property type="match status" value="2"/>
</dbReference>
<proteinExistence type="inferred from homology"/>
<evidence type="ECO:0000256" key="2">
    <source>
        <dbReference type="ARBA" id="ARBA00022679"/>
    </source>
</evidence>
<evidence type="ECO:0000256" key="1">
    <source>
        <dbReference type="ARBA" id="ARBA00009995"/>
    </source>
</evidence>
<dbReference type="Gramene" id="OE9A092214T1">
    <property type="protein sequence ID" value="OE9A092214C1"/>
    <property type="gene ID" value="OE9A092214"/>
</dbReference>
<dbReference type="PANTHER" id="PTHR48048">
    <property type="entry name" value="GLYCOSYLTRANSFERASE"/>
    <property type="match status" value="1"/>
</dbReference>
<dbReference type="EMBL" id="CACTIH010001924">
    <property type="protein sequence ID" value="CAA2968835.1"/>
    <property type="molecule type" value="Genomic_DNA"/>
</dbReference>
<dbReference type="InterPro" id="IPR002213">
    <property type="entry name" value="UDP_glucos_trans"/>
</dbReference>
<dbReference type="PROSITE" id="PS00375">
    <property type="entry name" value="UDPGT"/>
    <property type="match status" value="1"/>
</dbReference>
<dbReference type="InterPro" id="IPR050481">
    <property type="entry name" value="UDP-glycosyltransf_plant"/>
</dbReference>
<evidence type="ECO:0000313" key="5">
    <source>
        <dbReference type="EMBL" id="CAA2968835.1"/>
    </source>
</evidence>
<keyword evidence="2 3" id="KW-0808">Transferase</keyword>
<sequence length="472" mass="53318">MEKTKELVFIPGPGLGHLISAVETGRKILGRHQYLSITYLLIDMVPNDKALYNYTQSLSSATTPRLRFTNLSRTQPDCTQELNLKNPSAFVTEFICSQKPLVREAVLEIIKFESSQVVGFMVDLFCVSMIDVADEFKIPSYVFFTSSAGFLSVMLRVQTITDEFKQDITEYKDTDKELLIPGFQNQVPAKILPSGMLDKRRTFFLDMYIARRIRGSKGIIVNTFMELETNPIKALLSDGKNPPVYPIGPLINLKHHSDEDESIRRWLDNQPVSSVVFLCFGSWGRFGEEQVKEIAAALERSGYRFLWSLRRPPTDGTVGSPNDYENPEEVLPPGFLERTRGIGKVIGWAPQVAVLSHPAVGGFVSHCGWNSILESIWFGVPIAGWPLYAEQHINTYEMVVELGLAVDINMDSKIMVTSEEIERGIRHLMNGNEIRKKVKEMKEKSHKTLIEGGSSYDFLGRLIDDIVHILHN</sequence>
<dbReference type="AlphaFoldDB" id="A0A8S0QT72"/>
<accession>A0A8S0QT72</accession>
<organism evidence="5 6">
    <name type="scientific">Olea europaea subsp. europaea</name>
    <dbReference type="NCBI Taxonomy" id="158383"/>
    <lineage>
        <taxon>Eukaryota</taxon>
        <taxon>Viridiplantae</taxon>
        <taxon>Streptophyta</taxon>
        <taxon>Embryophyta</taxon>
        <taxon>Tracheophyta</taxon>
        <taxon>Spermatophyta</taxon>
        <taxon>Magnoliopsida</taxon>
        <taxon>eudicotyledons</taxon>
        <taxon>Gunneridae</taxon>
        <taxon>Pentapetalae</taxon>
        <taxon>asterids</taxon>
        <taxon>lamiids</taxon>
        <taxon>Lamiales</taxon>
        <taxon>Oleaceae</taxon>
        <taxon>Oleeae</taxon>
        <taxon>Olea</taxon>
    </lineage>
</organism>
<dbReference type="CDD" id="cd03784">
    <property type="entry name" value="GT1_Gtf-like"/>
    <property type="match status" value="1"/>
</dbReference>
<dbReference type="GO" id="GO:0035251">
    <property type="term" value="F:UDP-glucosyltransferase activity"/>
    <property type="evidence" value="ECO:0007669"/>
    <property type="project" value="InterPro"/>
</dbReference>
<evidence type="ECO:0000313" key="6">
    <source>
        <dbReference type="Proteomes" id="UP000594638"/>
    </source>
</evidence>
<evidence type="ECO:0000256" key="4">
    <source>
        <dbReference type="RuleBase" id="RU362057"/>
    </source>
</evidence>
<dbReference type="Proteomes" id="UP000594638">
    <property type="component" value="Unassembled WGS sequence"/>
</dbReference>
<evidence type="ECO:0000256" key="3">
    <source>
        <dbReference type="RuleBase" id="RU003718"/>
    </source>
</evidence>
<protein>
    <recommendedName>
        <fullName evidence="4">Glycosyltransferase</fullName>
        <ecNumber evidence="4">2.4.1.-</ecNumber>
    </recommendedName>
</protein>
<dbReference type="Pfam" id="PF00201">
    <property type="entry name" value="UDPGT"/>
    <property type="match status" value="1"/>
</dbReference>
<keyword evidence="3" id="KW-0328">Glycosyltransferase</keyword>
<keyword evidence="6" id="KW-1185">Reference proteome</keyword>
<reference evidence="5 6" key="1">
    <citation type="submission" date="2019-12" db="EMBL/GenBank/DDBJ databases">
        <authorList>
            <person name="Alioto T."/>
            <person name="Alioto T."/>
            <person name="Gomez Garrido J."/>
        </authorList>
    </citation>
    <scope>NUCLEOTIDE SEQUENCE [LARGE SCALE GENOMIC DNA]</scope>
</reference>
<dbReference type="EC" id="2.4.1.-" evidence="4"/>
<dbReference type="PANTHER" id="PTHR48048:SF45">
    <property type="entry name" value="GLYCOSYLTRANSFERASE"/>
    <property type="match status" value="1"/>
</dbReference>
<dbReference type="OrthoDB" id="5835829at2759"/>
<dbReference type="SUPFAM" id="SSF53756">
    <property type="entry name" value="UDP-Glycosyltransferase/glycogen phosphorylase"/>
    <property type="match status" value="1"/>
</dbReference>
<gene>
    <name evidence="5" type="ORF">OLEA9_A092214</name>
</gene>
<name>A0A8S0QT72_OLEEU</name>
<dbReference type="InterPro" id="IPR035595">
    <property type="entry name" value="UDP_glycos_trans_CS"/>
</dbReference>